<comment type="caution">
    <text evidence="3">The sequence shown here is derived from an EMBL/GenBank/DDBJ whole genome shotgun (WGS) entry which is preliminary data.</text>
</comment>
<dbReference type="InterPro" id="IPR041962">
    <property type="entry name" value="BsuBI/PstI_N_sf"/>
</dbReference>
<dbReference type="Pfam" id="PF06616">
    <property type="entry name" value="BsuBI_PstI_RE"/>
    <property type="match status" value="1"/>
</dbReference>
<dbReference type="Pfam" id="PF17728">
    <property type="entry name" value="BsuBI_PstI_RE_N"/>
    <property type="match status" value="1"/>
</dbReference>
<name>A0A4R4WT05_9ACTN</name>
<dbReference type="Gene3D" id="3.40.1350.80">
    <property type="match status" value="1"/>
</dbReference>
<dbReference type="InterPro" id="IPR041454">
    <property type="entry name" value="BsuBI/PstI_N"/>
</dbReference>
<keyword evidence="3" id="KW-0378">Hydrolase</keyword>
<dbReference type="Gene3D" id="1.10.10.1820">
    <property type="entry name" value="BsuBI/PstI restriction endonuclease-like"/>
    <property type="match status" value="1"/>
</dbReference>
<keyword evidence="4" id="KW-1185">Reference proteome</keyword>
<reference evidence="3 4" key="1">
    <citation type="submission" date="2019-03" db="EMBL/GenBank/DDBJ databases">
        <title>Draft genome sequences of novel Actinobacteria.</title>
        <authorList>
            <person name="Sahin N."/>
            <person name="Ay H."/>
            <person name="Saygin H."/>
        </authorList>
    </citation>
    <scope>NUCLEOTIDE SEQUENCE [LARGE SCALE GENOMIC DNA]</scope>
    <source>
        <strain evidence="3 4">KC712</strain>
    </source>
</reference>
<dbReference type="GO" id="GO:0009307">
    <property type="term" value="P:DNA restriction-modification system"/>
    <property type="evidence" value="ECO:0007669"/>
    <property type="project" value="InterPro"/>
</dbReference>
<dbReference type="GO" id="GO:0009036">
    <property type="term" value="F:type II site-specific deoxyribonuclease activity"/>
    <property type="evidence" value="ECO:0007669"/>
    <property type="project" value="InterPro"/>
</dbReference>
<accession>A0A4R4WT05</accession>
<keyword evidence="3" id="KW-0255">Endonuclease</keyword>
<evidence type="ECO:0000313" key="4">
    <source>
        <dbReference type="Proteomes" id="UP000294543"/>
    </source>
</evidence>
<evidence type="ECO:0000313" key="3">
    <source>
        <dbReference type="EMBL" id="TDD20743.1"/>
    </source>
</evidence>
<evidence type="ECO:0000259" key="2">
    <source>
        <dbReference type="Pfam" id="PF17728"/>
    </source>
</evidence>
<feature type="domain" description="BsuBI/PstI restriction endonuclease" evidence="1">
    <location>
        <begin position="161"/>
        <end position="314"/>
    </location>
</feature>
<evidence type="ECO:0000259" key="1">
    <source>
        <dbReference type="Pfam" id="PF06616"/>
    </source>
</evidence>
<proteinExistence type="predicted"/>
<dbReference type="InterPro" id="IPR041963">
    <property type="entry name" value="BsuBI/PstI_C_sf"/>
</dbReference>
<dbReference type="Proteomes" id="UP000294543">
    <property type="component" value="Unassembled WGS sequence"/>
</dbReference>
<dbReference type="GO" id="GO:0003677">
    <property type="term" value="F:DNA binding"/>
    <property type="evidence" value="ECO:0007669"/>
    <property type="project" value="InterPro"/>
</dbReference>
<sequence length="323" mass="36361">MTASNDIDETVATIDTARALLKSFGFDAQRYNVRSGVTLLALAGLKPGDRWADSTTPRLGVQKIMDWSGEHWAKPYATGSREDFRKKTLRQWVDTGFAVLNPDNQNIATNSQLNEYCLSDEAVGAVRSYGTDAFENALVSFLNEASEAVKARAEALHAAMISVDLPDREAFLLSPSGQNPLLKKMVEEFVPRFAPDAKVLYLGDTRGKQSLFEDRIFEETLGLAFDPHGRMPDLVLYDEARGWLFLMEAVKSKGPFDDERHRSLRELFATPVAGLVFVNCFENREAMRQWLPELAWETEAWVADDPDHLIHLNGLRFLGPYER</sequence>
<organism evidence="3 4">
    <name type="scientific">Nonomuraea diastatica</name>
    <dbReference type="NCBI Taxonomy" id="1848329"/>
    <lineage>
        <taxon>Bacteria</taxon>
        <taxon>Bacillati</taxon>
        <taxon>Actinomycetota</taxon>
        <taxon>Actinomycetes</taxon>
        <taxon>Streptosporangiales</taxon>
        <taxon>Streptosporangiaceae</taxon>
        <taxon>Nonomuraea</taxon>
    </lineage>
</organism>
<gene>
    <name evidence="3" type="ORF">E1294_16990</name>
</gene>
<protein>
    <submittedName>
        <fullName evidence="3">Restriction endonuclease</fullName>
    </submittedName>
</protein>
<dbReference type="GO" id="GO:0000287">
    <property type="term" value="F:magnesium ion binding"/>
    <property type="evidence" value="ECO:0007669"/>
    <property type="project" value="InterPro"/>
</dbReference>
<dbReference type="AlphaFoldDB" id="A0A4R4WT05"/>
<dbReference type="EMBL" id="SMKP01000042">
    <property type="protein sequence ID" value="TDD20743.1"/>
    <property type="molecule type" value="Genomic_DNA"/>
</dbReference>
<dbReference type="RefSeq" id="WP_132509492.1">
    <property type="nucleotide sequence ID" value="NZ_SMKP01000042.1"/>
</dbReference>
<feature type="domain" description="BsuBI/PstI restriction endonuclease HTH" evidence="2">
    <location>
        <begin position="13"/>
        <end position="149"/>
    </location>
</feature>
<dbReference type="OrthoDB" id="9798907at2"/>
<dbReference type="InterPro" id="IPR009528">
    <property type="entry name" value="Restrct_endonuc_II_BsuBI_C"/>
</dbReference>
<keyword evidence="3" id="KW-0540">Nuclease</keyword>